<dbReference type="InterPro" id="IPR040031">
    <property type="entry name" value="Codanin-1"/>
</dbReference>
<accession>A0A2S2QPB9</accession>
<protein>
    <submittedName>
        <fullName evidence="2">Codanin-1</fullName>
    </submittedName>
</protein>
<dbReference type="Pfam" id="PF15296">
    <property type="entry name" value="Codanin-1_C"/>
    <property type="match status" value="1"/>
</dbReference>
<dbReference type="AlphaFoldDB" id="A0A2S2QPB9"/>
<dbReference type="PANTHER" id="PTHR28678">
    <property type="entry name" value="CODANIN-1"/>
    <property type="match status" value="1"/>
</dbReference>
<dbReference type="EMBL" id="GGMS01010361">
    <property type="protein sequence ID" value="MBY79564.1"/>
    <property type="molecule type" value="Transcribed_RNA"/>
</dbReference>
<evidence type="ECO:0000259" key="1">
    <source>
        <dbReference type="Pfam" id="PF15296"/>
    </source>
</evidence>
<evidence type="ECO:0000313" key="2">
    <source>
        <dbReference type="EMBL" id="MBY79564.1"/>
    </source>
</evidence>
<dbReference type="InterPro" id="IPR028171">
    <property type="entry name" value="Codanin-1_C"/>
</dbReference>
<name>A0A2S2QPB9_9HEMI</name>
<sequence>MQKYMSKSEVRCASLMNNILNENIDVNEILEKIKSFEPCNVRPGVGKIEFTLYVINFVHNKTIEFVNPPVGNETPTNKNLFNVPEVESSTVKRILPHSSSPKKSVTNQEKKTVEIHTLTTKFKKNKITDTNLKDRKSLDVLGSLYAAVIKSNILCNLFHELGYVFTLLTIKDFEIKFSNESFDFNINCFKTNDDCQYFASKTIQALESVIIHLERPIITLILKQKTISTYVPELKKTLECKLDQTNLNDESKITNSSISKDMVKFDEEFDARDCFPTMQMFHGFKSQRDAFYDLLENWKENDTQFPKKSAIILKLLHENDCSINMIKFAKLFVAQLVNSSFEESKNIYKSKTINDLSASKLELLNQRITNRDYTSGHKVNPANEFPGVQGFFKELIIILLSSGIFCKYLIDALVHRIDVLNSMDWASELQEGAIYQQTYFFYVDTLKILAKFLAFTFYQPYKDCNVINPSSKEYVWDIRSKVLPPLNILDKLCSAFNRGHREIVLTTSWVIEYLYQVDQISITTPFYKNVLTWLYSFCMANPVITGSMLMLRLQFNCLLEYINVAPHILFDNSSKIIETSILENTFKEFKIDQLVNTKLIYQYCPQLKNYRSILECKVSNKKIKFVSPIISSTSQKGNPHRLIESELESNFFENHSPSVLITIDFVAKRVASSCTKKIQNKGLAAVKNLFIDIVCEKFNDSITNKTDIEFNVDESDIAKCNVFLNSTIQQYIEHFSKYNIPNSMKELLDSDTVNPVSLPFCIDVTVRKFKALVAEWVKDHINIKNMFINYISTELKTNLKGCILNEDGSNLREILITHHDQQPEELFIPETNLLLDLNILGLKILELDENELFPDELLKYADKFKIILENKNKMKPALYRYFITRLIDQVFLATYHVPKFLNKNVMSAYFPYLAENVYSVSMILCERNIYILSEISNSQKAIVIEKLTAWLEYLIENNFLLLDELTNQIMSILHLSWSDDTLKCLSICFKDLNAVCLKKFDDTKVQELFIWLTHFLDVIEDYNVEI</sequence>
<dbReference type="OrthoDB" id="20982at2759"/>
<organism evidence="2">
    <name type="scientific">Sipha flava</name>
    <name type="common">yellow sugarcane aphid</name>
    <dbReference type="NCBI Taxonomy" id="143950"/>
    <lineage>
        <taxon>Eukaryota</taxon>
        <taxon>Metazoa</taxon>
        <taxon>Ecdysozoa</taxon>
        <taxon>Arthropoda</taxon>
        <taxon>Hexapoda</taxon>
        <taxon>Insecta</taxon>
        <taxon>Pterygota</taxon>
        <taxon>Neoptera</taxon>
        <taxon>Paraneoptera</taxon>
        <taxon>Hemiptera</taxon>
        <taxon>Sternorrhyncha</taxon>
        <taxon>Aphidomorpha</taxon>
        <taxon>Aphidoidea</taxon>
        <taxon>Aphididae</taxon>
        <taxon>Sipha</taxon>
    </lineage>
</organism>
<gene>
    <name evidence="2" type="primary">Cdan1</name>
    <name evidence="2" type="ORF">g.92211</name>
</gene>
<reference evidence="2" key="1">
    <citation type="submission" date="2018-04" db="EMBL/GenBank/DDBJ databases">
        <title>Transcriptome assembly of Sipha flava.</title>
        <authorList>
            <person name="Scully E.D."/>
            <person name="Geib S.M."/>
            <person name="Palmer N.A."/>
            <person name="Koch K."/>
            <person name="Bradshaw J."/>
            <person name="Heng-Moss T."/>
            <person name="Sarath G."/>
        </authorList>
    </citation>
    <scope>NUCLEOTIDE SEQUENCE</scope>
</reference>
<dbReference type="GO" id="GO:0006325">
    <property type="term" value="P:chromatin organization"/>
    <property type="evidence" value="ECO:0007669"/>
    <property type="project" value="TreeGrafter"/>
</dbReference>
<dbReference type="GO" id="GO:0005634">
    <property type="term" value="C:nucleus"/>
    <property type="evidence" value="ECO:0007669"/>
    <property type="project" value="TreeGrafter"/>
</dbReference>
<proteinExistence type="predicted"/>
<feature type="domain" description="Codanin-1 C-terminal" evidence="1">
    <location>
        <begin position="593"/>
        <end position="686"/>
    </location>
</feature>
<dbReference type="PANTHER" id="PTHR28678:SF1">
    <property type="entry name" value="CODANIN-1"/>
    <property type="match status" value="1"/>
</dbReference>